<reference evidence="3" key="1">
    <citation type="submission" date="2017-03" db="EMBL/GenBank/DDBJ databases">
        <authorList>
            <person name="Safronova V.I."/>
            <person name="Sazanova A.L."/>
            <person name="Chirak E.R."/>
        </authorList>
    </citation>
    <scope>NUCLEOTIDE SEQUENCE [LARGE SCALE GENOMIC DNA]</scope>
    <source>
        <strain evidence="3">Ach-343</strain>
    </source>
</reference>
<dbReference type="InterPro" id="IPR036388">
    <property type="entry name" value="WH-like_DNA-bd_sf"/>
</dbReference>
<keyword evidence="3" id="KW-1185">Reference proteome</keyword>
<dbReference type="Gene3D" id="1.25.40.10">
    <property type="entry name" value="Tetratricopeptide repeat domain"/>
    <property type="match status" value="2"/>
</dbReference>
<organism evidence="2 3">
    <name type="scientific">Mesorhizobium kowhaii</name>
    <dbReference type="NCBI Taxonomy" id="1300272"/>
    <lineage>
        <taxon>Bacteria</taxon>
        <taxon>Pseudomonadati</taxon>
        <taxon>Pseudomonadota</taxon>
        <taxon>Alphaproteobacteria</taxon>
        <taxon>Hyphomicrobiales</taxon>
        <taxon>Phyllobacteriaceae</taxon>
        <taxon>Mesorhizobium</taxon>
    </lineage>
</organism>
<dbReference type="Gene3D" id="1.10.10.10">
    <property type="entry name" value="Winged helix-like DNA-binding domain superfamily/Winged helix DNA-binding domain"/>
    <property type="match status" value="1"/>
</dbReference>
<sequence length="711" mass="78025">MRQWRYPARNSQPDAPCRVRWYRRGRQASVGAGVETHVESATSRLDGEATGLSVRLLGSLTISRNGVPVALPASRKLRALFAYLALAPHAVGRSRLCELLWDVPNDPRGELRWCLSKLRGVLDEPDRRRVSTQGDTVALDLSDCPVDALEVTNAAAQGIGALDVERLRALAKLFAGDFLDGLELERSPHFNSWLVAQRRRFHSCHAAVLEQLAANHPADTPDVSAYLDKWVELAPFDTRAHVALLANLAERGEIGAAEDHLASAARLFQSEALDFGPVHAAWRAMREQRSGASFRAQPACLSAVSRLVAAPDDAGPVEPSHASLAVMPFVEETGGTRGGLADGFTHDIITRLAKLRDFFVIARGSVFALAEKNIAPEDAGRRLNVDYVATGTVRSPPGRLIVSVELIEVRTARIVWAETFERRPDDIFGVLDDIGNSIVSSISAEIETVERNRAMLKAPNSLNAWEAYHRGLWHMYRFTQAENEHARHFFDMAVQLDPTFARAYAGLSFTHWQNAFQRWGDRDRESGLAFESAGHSLLVDDHNPAAHWAMGRALWLRGEQDGSLLELERAVDLSPNFALGHYALSFVHSQSGDPQAAIGSSDHSRHLSPFDPLLFGMLGARAMAHVRLGQFEEAAEWALKAAARPNAHAIILAIAAHCLALAGRLDEARGFAAAIRKTLPNYGVDDFIGTFRFEPDAVALFRQGARRIGLG</sequence>
<proteinExistence type="predicted"/>
<dbReference type="AlphaFoldDB" id="A0A2W7CNN1"/>
<comment type="caution">
    <text evidence="2">The sequence shown here is derived from an EMBL/GenBank/DDBJ whole genome shotgun (WGS) entry which is preliminary data.</text>
</comment>
<gene>
    <name evidence="2" type="ORF">B5V02_17375</name>
</gene>
<dbReference type="InterPro" id="IPR005158">
    <property type="entry name" value="BTAD"/>
</dbReference>
<evidence type="ECO:0000313" key="3">
    <source>
        <dbReference type="Proteomes" id="UP000248616"/>
    </source>
</evidence>
<dbReference type="Proteomes" id="UP000248616">
    <property type="component" value="Unassembled WGS sequence"/>
</dbReference>
<feature type="domain" description="Bacterial transcriptional activator" evidence="1">
    <location>
        <begin position="146"/>
        <end position="283"/>
    </location>
</feature>
<dbReference type="EMBL" id="MZXV01000032">
    <property type="protein sequence ID" value="PZV38133.1"/>
    <property type="molecule type" value="Genomic_DNA"/>
</dbReference>
<protein>
    <submittedName>
        <fullName evidence="2">Transcriptional regulator</fullName>
    </submittedName>
</protein>
<evidence type="ECO:0000313" key="2">
    <source>
        <dbReference type="EMBL" id="PZV38133.1"/>
    </source>
</evidence>
<name>A0A2W7CNN1_9HYPH</name>
<dbReference type="InterPro" id="IPR051677">
    <property type="entry name" value="AfsR-DnrI-RedD_regulator"/>
</dbReference>
<dbReference type="SUPFAM" id="SSF48452">
    <property type="entry name" value="TPR-like"/>
    <property type="match status" value="1"/>
</dbReference>
<dbReference type="PANTHER" id="PTHR35807">
    <property type="entry name" value="TRANSCRIPTIONAL REGULATOR REDD-RELATED"/>
    <property type="match status" value="1"/>
</dbReference>
<dbReference type="InterPro" id="IPR011990">
    <property type="entry name" value="TPR-like_helical_dom_sf"/>
</dbReference>
<evidence type="ECO:0000259" key="1">
    <source>
        <dbReference type="SMART" id="SM01043"/>
    </source>
</evidence>
<dbReference type="SMART" id="SM01043">
    <property type="entry name" value="BTAD"/>
    <property type="match status" value="1"/>
</dbReference>
<dbReference type="OrthoDB" id="9807521at2"/>
<accession>A0A2W7CNN1</accession>